<name>A0ABD6B2K4_9EURY</name>
<evidence type="ECO:0000259" key="4">
    <source>
        <dbReference type="SMART" id="SM00861"/>
    </source>
</evidence>
<dbReference type="PANTHER" id="PTHR43257">
    <property type="entry name" value="PYRUVATE DEHYDROGENASE E1 COMPONENT BETA SUBUNIT"/>
    <property type="match status" value="1"/>
</dbReference>
<keyword evidence="3" id="KW-0786">Thiamine pyrophosphate</keyword>
<dbReference type="Pfam" id="PF02780">
    <property type="entry name" value="Transketolase_C"/>
    <property type="match status" value="1"/>
</dbReference>
<dbReference type="SUPFAM" id="SSF52922">
    <property type="entry name" value="TK C-terminal domain-like"/>
    <property type="match status" value="1"/>
</dbReference>
<dbReference type="GO" id="GO:0006082">
    <property type="term" value="P:organic acid metabolic process"/>
    <property type="evidence" value="ECO:0007669"/>
    <property type="project" value="UniProtKB-ARBA"/>
</dbReference>
<accession>A0ABD6B2K4</accession>
<dbReference type="Proteomes" id="UP001597111">
    <property type="component" value="Unassembled WGS sequence"/>
</dbReference>
<dbReference type="AlphaFoldDB" id="A0ABD6B2K4"/>
<keyword evidence="2 5" id="KW-0560">Oxidoreductase</keyword>
<evidence type="ECO:0000256" key="3">
    <source>
        <dbReference type="ARBA" id="ARBA00023052"/>
    </source>
</evidence>
<organism evidence="5 6">
    <name type="scientific">Halolamina salina</name>
    <dbReference type="NCBI Taxonomy" id="1220023"/>
    <lineage>
        <taxon>Archaea</taxon>
        <taxon>Methanobacteriati</taxon>
        <taxon>Methanobacteriota</taxon>
        <taxon>Stenosarchaea group</taxon>
        <taxon>Halobacteria</taxon>
        <taxon>Halobacteriales</taxon>
        <taxon>Haloferacaceae</taxon>
    </lineage>
</organism>
<dbReference type="EMBL" id="JBHUDH010000017">
    <property type="protein sequence ID" value="MFD1525152.1"/>
    <property type="molecule type" value="Genomic_DNA"/>
</dbReference>
<dbReference type="GO" id="GO:0044272">
    <property type="term" value="P:sulfur compound biosynthetic process"/>
    <property type="evidence" value="ECO:0007669"/>
    <property type="project" value="UniProtKB-ARBA"/>
</dbReference>
<evidence type="ECO:0000256" key="2">
    <source>
        <dbReference type="ARBA" id="ARBA00023002"/>
    </source>
</evidence>
<dbReference type="FunFam" id="3.40.50.970:FF:000001">
    <property type="entry name" value="Pyruvate dehydrogenase E1 beta subunit"/>
    <property type="match status" value="1"/>
</dbReference>
<gene>
    <name evidence="5" type="ORF">ACFR9S_02375</name>
</gene>
<comment type="cofactor">
    <cofactor evidence="1">
        <name>thiamine diphosphate</name>
        <dbReference type="ChEBI" id="CHEBI:58937"/>
    </cofactor>
</comment>
<evidence type="ECO:0000256" key="1">
    <source>
        <dbReference type="ARBA" id="ARBA00001964"/>
    </source>
</evidence>
<comment type="caution">
    <text evidence="5">The sequence shown here is derived from an EMBL/GenBank/DDBJ whole genome shotgun (WGS) entry which is preliminary data.</text>
</comment>
<reference evidence="5 6" key="1">
    <citation type="journal article" date="2019" name="Int. J. Syst. Evol. Microbiol.">
        <title>The Global Catalogue of Microorganisms (GCM) 10K type strain sequencing project: providing services to taxonomists for standard genome sequencing and annotation.</title>
        <authorList>
            <consortium name="The Broad Institute Genomics Platform"/>
            <consortium name="The Broad Institute Genome Sequencing Center for Infectious Disease"/>
            <person name="Wu L."/>
            <person name="Ma J."/>
        </authorList>
    </citation>
    <scope>NUCLEOTIDE SEQUENCE [LARGE SCALE GENOMIC DNA]</scope>
    <source>
        <strain evidence="5 6">CGMCC 1.12285</strain>
    </source>
</reference>
<dbReference type="PANTHER" id="PTHR43257:SF2">
    <property type="entry name" value="PYRUVATE DEHYDROGENASE E1 COMPONENT SUBUNIT BETA"/>
    <property type="match status" value="1"/>
</dbReference>
<dbReference type="InterPro" id="IPR033248">
    <property type="entry name" value="Transketolase_C"/>
</dbReference>
<sequence length="325" mass="35115">MSGETERLSLREAIRSALREELLRDDDVFIMGQDEEDGGSFEVTAGLHDEFGFDRVRNTPISEAAQIGSGVGAAATGLRPVVNLSFSDFIGVCYDQVMNQAGKTRYMFGGASSVPMTIRAIEGAGLNAAAQHSGTVHSMVSHLPGIKAVAPGTPEAAKGLMKSAIRSDDPVVFFENKTIYERRGEVPVDEEFTVPLGEASVEQEGDDVTVVATQRLLGEALAASREFDDLGIEVIDPRSLYPLDTDTIADSIEKTGRLVVADESPLSYGFHAEVFARSAEDAFWHLDAPLQRVCVPDTPIPFSPTQEDEVVPDADDVRRAIERTL</sequence>
<dbReference type="EC" id="1.2.4.-" evidence="5"/>
<dbReference type="Gene3D" id="3.40.50.920">
    <property type="match status" value="1"/>
</dbReference>
<feature type="domain" description="Transketolase-like pyrimidine-binding" evidence="4">
    <location>
        <begin position="8"/>
        <end position="182"/>
    </location>
</feature>
<evidence type="ECO:0000313" key="6">
    <source>
        <dbReference type="Proteomes" id="UP001597111"/>
    </source>
</evidence>
<dbReference type="GO" id="GO:0016491">
    <property type="term" value="F:oxidoreductase activity"/>
    <property type="evidence" value="ECO:0007669"/>
    <property type="project" value="UniProtKB-KW"/>
</dbReference>
<proteinExistence type="predicted"/>
<dbReference type="InterPro" id="IPR005475">
    <property type="entry name" value="Transketolase-like_Pyr-bd"/>
</dbReference>
<dbReference type="SMART" id="SM00861">
    <property type="entry name" value="Transket_pyr"/>
    <property type="match status" value="1"/>
</dbReference>
<dbReference type="SUPFAM" id="SSF52518">
    <property type="entry name" value="Thiamin diphosphate-binding fold (THDP-binding)"/>
    <property type="match status" value="1"/>
</dbReference>
<keyword evidence="6" id="KW-1185">Reference proteome</keyword>
<evidence type="ECO:0000313" key="5">
    <source>
        <dbReference type="EMBL" id="MFD1525152.1"/>
    </source>
</evidence>
<dbReference type="CDD" id="cd07036">
    <property type="entry name" value="TPP_PYR_E1-PDHc-beta_like"/>
    <property type="match status" value="1"/>
</dbReference>
<dbReference type="InterPro" id="IPR009014">
    <property type="entry name" value="Transketo_C/PFOR_II"/>
</dbReference>
<dbReference type="InterPro" id="IPR029061">
    <property type="entry name" value="THDP-binding"/>
</dbReference>
<dbReference type="RefSeq" id="WP_379817986.1">
    <property type="nucleotide sequence ID" value="NZ_JBHUDH010000017.1"/>
</dbReference>
<dbReference type="Pfam" id="PF02779">
    <property type="entry name" value="Transket_pyr"/>
    <property type="match status" value="1"/>
</dbReference>
<protein>
    <submittedName>
        <fullName evidence="5">Alpha-ketoacid dehydrogenase subunit beta</fullName>
        <ecNumber evidence="5">1.2.4.-</ecNumber>
    </submittedName>
</protein>
<dbReference type="Gene3D" id="3.40.50.970">
    <property type="match status" value="1"/>
</dbReference>